<name>A0A3S1C376_ELYCH</name>
<organism evidence="2 3">
    <name type="scientific">Elysia chlorotica</name>
    <name type="common">Eastern emerald elysia</name>
    <name type="synonym">Sea slug</name>
    <dbReference type="NCBI Taxonomy" id="188477"/>
    <lineage>
        <taxon>Eukaryota</taxon>
        <taxon>Metazoa</taxon>
        <taxon>Spiralia</taxon>
        <taxon>Lophotrochozoa</taxon>
        <taxon>Mollusca</taxon>
        <taxon>Gastropoda</taxon>
        <taxon>Heterobranchia</taxon>
        <taxon>Euthyneura</taxon>
        <taxon>Panpulmonata</taxon>
        <taxon>Sacoglossa</taxon>
        <taxon>Placobranchoidea</taxon>
        <taxon>Plakobranchidae</taxon>
        <taxon>Elysia</taxon>
    </lineage>
</organism>
<dbReference type="SUPFAM" id="SSF47954">
    <property type="entry name" value="Cyclin-like"/>
    <property type="match status" value="1"/>
</dbReference>
<accession>A0A3S1C376</accession>
<dbReference type="Gene3D" id="1.10.472.10">
    <property type="entry name" value="Cyclin-like"/>
    <property type="match status" value="1"/>
</dbReference>
<gene>
    <name evidence="2" type="ORF">EGW08_010535</name>
</gene>
<proteinExistence type="predicted"/>
<comment type="caution">
    <text evidence="2">The sequence shown here is derived from an EMBL/GenBank/DDBJ whole genome shotgun (WGS) entry which is preliminary data.</text>
</comment>
<reference evidence="2 3" key="1">
    <citation type="submission" date="2019-01" db="EMBL/GenBank/DDBJ databases">
        <title>A draft genome assembly of the solar-powered sea slug Elysia chlorotica.</title>
        <authorList>
            <person name="Cai H."/>
            <person name="Li Q."/>
            <person name="Fang X."/>
            <person name="Li J."/>
            <person name="Curtis N.E."/>
            <person name="Altenburger A."/>
            <person name="Shibata T."/>
            <person name="Feng M."/>
            <person name="Maeda T."/>
            <person name="Schwartz J.A."/>
            <person name="Shigenobu S."/>
            <person name="Lundholm N."/>
            <person name="Nishiyama T."/>
            <person name="Yang H."/>
            <person name="Hasebe M."/>
            <person name="Li S."/>
            <person name="Pierce S.K."/>
            <person name="Wang J."/>
        </authorList>
    </citation>
    <scope>NUCLEOTIDE SEQUENCE [LARGE SCALE GENOMIC DNA]</scope>
    <source>
        <strain evidence="2">EC2010</strain>
        <tissue evidence="2">Whole organism of an adult</tissue>
    </source>
</reference>
<dbReference type="EMBL" id="RQTK01000324">
    <property type="protein sequence ID" value="RUS81673.1"/>
    <property type="molecule type" value="Genomic_DNA"/>
</dbReference>
<dbReference type="STRING" id="188477.A0A3S1C376"/>
<feature type="region of interest" description="Disordered" evidence="1">
    <location>
        <begin position="66"/>
        <end position="138"/>
    </location>
</feature>
<evidence type="ECO:0000256" key="1">
    <source>
        <dbReference type="SAM" id="MobiDB-lite"/>
    </source>
</evidence>
<protein>
    <submittedName>
        <fullName evidence="2">Uncharacterized protein</fullName>
    </submittedName>
</protein>
<dbReference type="Proteomes" id="UP000271974">
    <property type="component" value="Unassembled WGS sequence"/>
</dbReference>
<dbReference type="AlphaFoldDB" id="A0A3S1C376"/>
<dbReference type="OrthoDB" id="10606179at2759"/>
<evidence type="ECO:0000313" key="2">
    <source>
        <dbReference type="EMBL" id="RUS81673.1"/>
    </source>
</evidence>
<evidence type="ECO:0000313" key="3">
    <source>
        <dbReference type="Proteomes" id="UP000271974"/>
    </source>
</evidence>
<dbReference type="InterPro" id="IPR036915">
    <property type="entry name" value="Cyclin-like_sf"/>
</dbReference>
<sequence length="138" mass="14979">MAPFAKAILEVGQSPMKFFPQISNENAHNIQTHNVDMALLDRSLTHQAQMDETEAPLDLTSQLVCLLEPPSPPTQATERDYSTGSDLADPPHDSEMAPNSDIAESNALSASVRPPFLGNAGLESESEEDMDQQQRACS</sequence>
<keyword evidence="3" id="KW-1185">Reference proteome</keyword>